<evidence type="ECO:0000313" key="3">
    <source>
        <dbReference type="Proteomes" id="UP000284109"/>
    </source>
</evidence>
<dbReference type="GO" id="GO:0006284">
    <property type="term" value="P:base-excision repair"/>
    <property type="evidence" value="ECO:0007669"/>
    <property type="project" value="InterPro"/>
</dbReference>
<dbReference type="RefSeq" id="WP_118899369.1">
    <property type="nucleotide sequence ID" value="NZ_QOCR01000001.1"/>
</dbReference>
<proteinExistence type="predicted"/>
<dbReference type="Gene3D" id="1.10.340.30">
    <property type="entry name" value="Hypothetical protein, domain 2"/>
    <property type="match status" value="1"/>
</dbReference>
<dbReference type="OrthoDB" id="9807664at2"/>
<dbReference type="EMBL" id="QOCR01000001">
    <property type="protein sequence ID" value="RHW51842.1"/>
    <property type="molecule type" value="Genomic_DNA"/>
</dbReference>
<reference evidence="2 3" key="1">
    <citation type="submission" date="2018-07" db="EMBL/GenBank/DDBJ databases">
        <title>Genome sequences of six Lactobacillus spp. isolated from bumble bee guts.</title>
        <authorList>
            <person name="Motta E.V.S."/>
            <person name="Moran N.A."/>
        </authorList>
    </citation>
    <scope>NUCLEOTIDE SEQUENCE [LARGE SCALE GENOMIC DNA]</scope>
    <source>
        <strain evidence="2 3">BI-1.1</strain>
    </source>
</reference>
<dbReference type="InterPro" id="IPR005019">
    <property type="entry name" value="Adenine_glyco"/>
</dbReference>
<feature type="binding site" evidence="1">
    <location>
        <position position="9"/>
    </location>
    <ligand>
        <name>Zn(2+)</name>
        <dbReference type="ChEBI" id="CHEBI:29105"/>
    </ligand>
</feature>
<gene>
    <name evidence="2" type="ORF">DS831_00455</name>
</gene>
<protein>
    <submittedName>
        <fullName evidence="2">DNA-3-methyladenine glycosylase I</fullName>
        <ecNumber evidence="2">3.2.2.20</ecNumber>
    </submittedName>
</protein>
<accession>A0A3R6XWU1</accession>
<keyword evidence="3" id="KW-1185">Reference proteome</keyword>
<feature type="binding site" evidence="1">
    <location>
        <position position="184"/>
    </location>
    <ligand>
        <name>Zn(2+)</name>
        <dbReference type="ChEBI" id="CHEBI:29105"/>
    </ligand>
</feature>
<dbReference type="InterPro" id="IPR052891">
    <property type="entry name" value="DNA-3mA_glycosylase"/>
</dbReference>
<dbReference type="SUPFAM" id="SSF48150">
    <property type="entry name" value="DNA-glycosylase"/>
    <property type="match status" value="1"/>
</dbReference>
<dbReference type="PANTHER" id="PTHR30037:SF4">
    <property type="entry name" value="DNA-3-METHYLADENINE GLYCOSYLASE I"/>
    <property type="match status" value="1"/>
</dbReference>
<comment type="caution">
    <text evidence="2">The sequence shown here is derived from an EMBL/GenBank/DDBJ whole genome shotgun (WGS) entry which is preliminary data.</text>
</comment>
<dbReference type="GO" id="GO:0046872">
    <property type="term" value="F:metal ion binding"/>
    <property type="evidence" value="ECO:0007669"/>
    <property type="project" value="UniProtKB-KW"/>
</dbReference>
<dbReference type="GO" id="GO:0008725">
    <property type="term" value="F:DNA-3-methyladenine glycosylase activity"/>
    <property type="evidence" value="ECO:0007669"/>
    <property type="project" value="UniProtKB-EC"/>
</dbReference>
<dbReference type="PANTHER" id="PTHR30037">
    <property type="entry name" value="DNA-3-METHYLADENINE GLYCOSYLASE 1"/>
    <property type="match status" value="1"/>
</dbReference>
<dbReference type="Proteomes" id="UP000284109">
    <property type="component" value="Unassembled WGS sequence"/>
</dbReference>
<evidence type="ECO:0000256" key="1">
    <source>
        <dbReference type="PIRSR" id="PIRSR605019-1"/>
    </source>
</evidence>
<keyword evidence="1" id="KW-0479">Metal-binding</keyword>
<organism evidence="2 3">
    <name type="scientific">Bombilactobacillus bombi</name>
    <dbReference type="NCBI Taxonomy" id="1303590"/>
    <lineage>
        <taxon>Bacteria</taxon>
        <taxon>Bacillati</taxon>
        <taxon>Bacillota</taxon>
        <taxon>Bacilli</taxon>
        <taxon>Lactobacillales</taxon>
        <taxon>Lactobacillaceae</taxon>
        <taxon>Bombilactobacillus</taxon>
    </lineage>
</organism>
<keyword evidence="2" id="KW-0326">Glycosidase</keyword>
<name>A0A3R6XWU1_9LACO</name>
<keyword evidence="1" id="KW-0862">Zinc</keyword>
<feature type="binding site" evidence="1">
    <location>
        <position position="180"/>
    </location>
    <ligand>
        <name>Zn(2+)</name>
        <dbReference type="ChEBI" id="CHEBI:29105"/>
    </ligand>
</feature>
<keyword evidence="2" id="KW-0378">Hydrolase</keyword>
<feature type="binding site" evidence="1">
    <location>
        <position position="23"/>
    </location>
    <ligand>
        <name>Zn(2+)</name>
        <dbReference type="ChEBI" id="CHEBI:29105"/>
    </ligand>
</feature>
<dbReference type="InterPro" id="IPR011257">
    <property type="entry name" value="DNA_glycosylase"/>
</dbReference>
<dbReference type="Pfam" id="PF03352">
    <property type="entry name" value="Adenine_glyco"/>
    <property type="match status" value="1"/>
</dbReference>
<dbReference type="AlphaFoldDB" id="A0A3R6XWU1"/>
<evidence type="ECO:0000313" key="2">
    <source>
        <dbReference type="EMBL" id="RHW51842.1"/>
    </source>
</evidence>
<sequence>MIESTKIRCQWVPSDNQLMQTYHDLEWGTPTTSTQALFELLTLEIFQSGLSWQIILNKRDHFRRAFAQFSAAQVANFNQQDIENLMNNADIVRNRRKILATINNAQVIVNDFPDNQFSEYIWSFTGYHVIKHHYAHYFEIPKFDSLAVVVSQNLRQRHFQFIGPVTIYSFLQASGIVNDHELGCFRSD</sequence>
<dbReference type="EC" id="3.2.2.20" evidence="2"/>